<dbReference type="PROSITE" id="PS00675">
    <property type="entry name" value="SIGMA54_INTERACT_1"/>
    <property type="match status" value="1"/>
</dbReference>
<dbReference type="PANTHER" id="PTHR32046">
    <property type="entry name" value="G DOMAIN-CONTAINING PROTEIN"/>
    <property type="match status" value="1"/>
</dbReference>
<dbReference type="GO" id="GO:0005525">
    <property type="term" value="F:GTP binding"/>
    <property type="evidence" value="ECO:0007669"/>
    <property type="project" value="InterPro"/>
</dbReference>
<reference evidence="5" key="2">
    <citation type="submission" date="2025-09" db="UniProtKB">
        <authorList>
            <consortium name="Ensembl"/>
        </authorList>
    </citation>
    <scope>IDENTIFICATION</scope>
</reference>
<feature type="coiled-coil region" evidence="3">
    <location>
        <begin position="274"/>
        <end position="308"/>
    </location>
</feature>
<dbReference type="GeneTree" id="ENSGT00500000044904"/>
<dbReference type="SUPFAM" id="SSF52540">
    <property type="entry name" value="P-loop containing nucleoside triphosphate hydrolases"/>
    <property type="match status" value="1"/>
</dbReference>
<keyword evidence="2" id="KW-0547">Nucleotide-binding</keyword>
<comment type="similarity">
    <text evidence="1">Belongs to the TRAFAC class TrmE-Era-EngA-EngB-Septin-like GTPase superfamily. AIG1/Toc34/Toc159-like paraseptin GTPase family. IAN subfamily.</text>
</comment>
<keyword evidence="3" id="KW-0175">Coiled coil</keyword>
<dbReference type="InterPro" id="IPR027417">
    <property type="entry name" value="P-loop_NTPase"/>
</dbReference>
<name>A0A3Q2SXU9_FUNHE</name>
<dbReference type="Pfam" id="PF04548">
    <property type="entry name" value="AIG1"/>
    <property type="match status" value="1"/>
</dbReference>
<sequence>MRPPAVYQLTTKKENFGPVTRITLGKKDLNKANRTVLLVGETGAGKSTIINSLVNYAMGVRFDNEIWFQVIEGEKTKQTESQTSDVIVYEIFGFEDRILPFSLTIIDTPGFGDTRGLENDIIVSQRLFDLFRSDDGINEIHAVGLVVKATDNRVNDRLSYVFNSVMSLFGKNLEKSIVALITHSDGRTPKNVLQALAATKIKCAKNEKNQPIYFLFDNSQTDDRSEDIEFLKIATDISTKGMRAFTAFLEEKSAQKLMTTTDVLKERISLTACIQNLQERIQLTEQKREELKQTHDALVKQVEDMNKSYTVTVEVDDVYKERESLRSKKLFRFGLFEKAMVCTVCEENCHYPGCTLSPSPQHCDVIRRGRCTVCTGKCPPSAHVKENWRYVIKTKKVKKIVEIKKENKAEKFDPELKFKYIKRLAEQIQKLNEEKFQLVHESYQHVIQLEEIALKVESVSTLVHLDFLIEKMKETGDKAKVQKLEKMRSEMDEGTKLALQYLWGFSQITSHLT</sequence>
<evidence type="ECO:0000313" key="5">
    <source>
        <dbReference type="Ensembl" id="ENSFHEP00000005463.1"/>
    </source>
</evidence>
<protein>
    <recommendedName>
        <fullName evidence="4">AIG1-type G domain-containing protein</fullName>
    </recommendedName>
</protein>
<evidence type="ECO:0000256" key="2">
    <source>
        <dbReference type="ARBA" id="ARBA00022741"/>
    </source>
</evidence>
<feature type="domain" description="AIG1-type G" evidence="4">
    <location>
        <begin position="35"/>
        <end position="219"/>
    </location>
</feature>
<dbReference type="InterPro" id="IPR006703">
    <property type="entry name" value="G_AIG1"/>
</dbReference>
<organism evidence="5 6">
    <name type="scientific">Fundulus heteroclitus</name>
    <name type="common">Killifish</name>
    <name type="synonym">Mummichog</name>
    <dbReference type="NCBI Taxonomy" id="8078"/>
    <lineage>
        <taxon>Eukaryota</taxon>
        <taxon>Metazoa</taxon>
        <taxon>Chordata</taxon>
        <taxon>Craniata</taxon>
        <taxon>Vertebrata</taxon>
        <taxon>Euteleostomi</taxon>
        <taxon>Actinopterygii</taxon>
        <taxon>Neopterygii</taxon>
        <taxon>Teleostei</taxon>
        <taxon>Neoteleostei</taxon>
        <taxon>Acanthomorphata</taxon>
        <taxon>Ovalentaria</taxon>
        <taxon>Atherinomorphae</taxon>
        <taxon>Cyprinodontiformes</taxon>
        <taxon>Fundulidae</taxon>
        <taxon>Fundulus</taxon>
    </lineage>
</organism>
<dbReference type="AlphaFoldDB" id="A0A3Q2SXU9"/>
<dbReference type="InterPro" id="IPR025662">
    <property type="entry name" value="Sigma_54_int_dom_ATP-bd_1"/>
</dbReference>
<keyword evidence="6" id="KW-1185">Reference proteome</keyword>
<accession>A0A3Q2SXU9</accession>
<dbReference type="Proteomes" id="UP000265000">
    <property type="component" value="Unplaced"/>
</dbReference>
<dbReference type="Ensembl" id="ENSFHET00000007124.1">
    <property type="protein sequence ID" value="ENSFHEP00000005463.1"/>
    <property type="gene ID" value="ENSFHEG00000006425.1"/>
</dbReference>
<dbReference type="PANTHER" id="PTHR32046:SF11">
    <property type="entry name" value="IMMUNE-ASSOCIATED NUCLEOTIDE-BINDING PROTEIN 10-LIKE"/>
    <property type="match status" value="1"/>
</dbReference>
<reference evidence="5" key="1">
    <citation type="submission" date="2025-08" db="UniProtKB">
        <authorList>
            <consortium name="Ensembl"/>
        </authorList>
    </citation>
    <scope>IDENTIFICATION</scope>
</reference>
<evidence type="ECO:0000256" key="1">
    <source>
        <dbReference type="ARBA" id="ARBA00008535"/>
    </source>
</evidence>
<evidence type="ECO:0000259" key="4">
    <source>
        <dbReference type="Pfam" id="PF04548"/>
    </source>
</evidence>
<dbReference type="Gene3D" id="3.40.50.300">
    <property type="entry name" value="P-loop containing nucleotide triphosphate hydrolases"/>
    <property type="match status" value="1"/>
</dbReference>
<evidence type="ECO:0000313" key="6">
    <source>
        <dbReference type="Proteomes" id="UP000265000"/>
    </source>
</evidence>
<proteinExistence type="inferred from homology"/>
<evidence type="ECO:0000256" key="3">
    <source>
        <dbReference type="SAM" id="Coils"/>
    </source>
</evidence>